<evidence type="ECO:0000313" key="17">
    <source>
        <dbReference type="EMBL" id="PKQ28595.1"/>
    </source>
</evidence>
<dbReference type="InterPro" id="IPR005904">
    <property type="entry name" value="Hxn_phspho_trans"/>
</dbReference>
<keyword evidence="10 15" id="KW-0660">Purine salvage</keyword>
<dbReference type="PANTHER" id="PTHR43340">
    <property type="entry name" value="HYPOXANTHINE-GUANINE PHOSPHORIBOSYLTRANSFERASE"/>
    <property type="match status" value="1"/>
</dbReference>
<dbReference type="CDD" id="cd06223">
    <property type="entry name" value="PRTases_typeI"/>
    <property type="match status" value="1"/>
</dbReference>
<dbReference type="GO" id="GO:0032263">
    <property type="term" value="P:GMP salvage"/>
    <property type="evidence" value="ECO:0007669"/>
    <property type="project" value="TreeGrafter"/>
</dbReference>
<dbReference type="InterPro" id="IPR000836">
    <property type="entry name" value="PRTase_dom"/>
</dbReference>
<comment type="catalytic activity">
    <reaction evidence="13">
        <text>GMP + diphosphate = guanine + 5-phospho-alpha-D-ribose 1-diphosphate</text>
        <dbReference type="Rhea" id="RHEA:25424"/>
        <dbReference type="ChEBI" id="CHEBI:16235"/>
        <dbReference type="ChEBI" id="CHEBI:33019"/>
        <dbReference type="ChEBI" id="CHEBI:58017"/>
        <dbReference type="ChEBI" id="CHEBI:58115"/>
        <dbReference type="EC" id="2.4.2.8"/>
    </reaction>
    <physiologicalReaction direction="right-to-left" evidence="13">
        <dbReference type="Rhea" id="RHEA:25426"/>
    </physiologicalReaction>
</comment>
<dbReference type="UniPathway" id="UPA00591">
    <property type="reaction ID" value="UER00648"/>
</dbReference>
<dbReference type="GO" id="GO:0046100">
    <property type="term" value="P:hypoxanthine metabolic process"/>
    <property type="evidence" value="ECO:0007669"/>
    <property type="project" value="TreeGrafter"/>
</dbReference>
<dbReference type="AlphaFoldDB" id="A0A2N3G789"/>
<comment type="cofactor">
    <cofactor evidence="1 15">
        <name>Mg(2+)</name>
        <dbReference type="ChEBI" id="CHEBI:18420"/>
    </cofactor>
</comment>
<evidence type="ECO:0000256" key="7">
    <source>
        <dbReference type="ARBA" id="ARBA00022676"/>
    </source>
</evidence>
<evidence type="ECO:0000256" key="10">
    <source>
        <dbReference type="ARBA" id="ARBA00022726"/>
    </source>
</evidence>
<evidence type="ECO:0000313" key="18">
    <source>
        <dbReference type="Proteomes" id="UP000233654"/>
    </source>
</evidence>
<evidence type="ECO:0000256" key="14">
    <source>
        <dbReference type="ARBA" id="ARBA00049402"/>
    </source>
</evidence>
<dbReference type="InterPro" id="IPR029057">
    <property type="entry name" value="PRTase-like"/>
</dbReference>
<evidence type="ECO:0000256" key="9">
    <source>
        <dbReference type="ARBA" id="ARBA00022723"/>
    </source>
</evidence>
<keyword evidence="9 15" id="KW-0479">Metal-binding</keyword>
<comment type="pathway">
    <text evidence="3 15">Purine metabolism; IMP biosynthesis via salvage pathway; IMP from hypoxanthine: step 1/1.</text>
</comment>
<keyword evidence="7 15" id="KW-0328">Glycosyltransferase</keyword>
<dbReference type="GO" id="GO:0032264">
    <property type="term" value="P:IMP salvage"/>
    <property type="evidence" value="ECO:0007669"/>
    <property type="project" value="UniProtKB-UniPathway"/>
</dbReference>
<dbReference type="GO" id="GO:0000287">
    <property type="term" value="F:magnesium ion binding"/>
    <property type="evidence" value="ECO:0007669"/>
    <property type="project" value="TreeGrafter"/>
</dbReference>
<comment type="caution">
    <text evidence="17">The sequence shown here is derived from an EMBL/GenBank/DDBJ whole genome shotgun (WGS) entry which is preliminary data.</text>
</comment>
<organism evidence="17 18">
    <name type="scientific">Candidatus Anoxymicrobium japonicum</name>
    <dbReference type="NCBI Taxonomy" id="2013648"/>
    <lineage>
        <taxon>Bacteria</taxon>
        <taxon>Bacillati</taxon>
        <taxon>Actinomycetota</taxon>
        <taxon>Candidatus Geothermincolia</taxon>
        <taxon>Candidatus Geothermincolales</taxon>
        <taxon>Candidatus Anoxymicrobiaceae</taxon>
        <taxon>Candidatus Anoxymicrobium</taxon>
    </lineage>
</organism>
<protein>
    <recommendedName>
        <fullName evidence="15">Hypoxanthine phosphoribosyltransferase</fullName>
        <ecNumber evidence="15">2.4.2.8</ecNumber>
    </recommendedName>
</protein>
<dbReference type="Pfam" id="PF00156">
    <property type="entry name" value="Pribosyltran"/>
    <property type="match status" value="1"/>
</dbReference>
<dbReference type="GO" id="GO:0004422">
    <property type="term" value="F:hypoxanthine phosphoribosyltransferase activity"/>
    <property type="evidence" value="ECO:0007669"/>
    <property type="project" value="InterPro"/>
</dbReference>
<keyword evidence="8 15" id="KW-0808">Transferase</keyword>
<dbReference type="GO" id="GO:0006166">
    <property type="term" value="P:purine ribonucleoside salvage"/>
    <property type="evidence" value="ECO:0007669"/>
    <property type="project" value="UniProtKB-KW"/>
</dbReference>
<comment type="similarity">
    <text evidence="5 15">Belongs to the purine/pyrimidine phosphoribosyltransferase family.</text>
</comment>
<dbReference type="Gene3D" id="3.40.50.2020">
    <property type="match status" value="1"/>
</dbReference>
<evidence type="ECO:0000256" key="1">
    <source>
        <dbReference type="ARBA" id="ARBA00001946"/>
    </source>
</evidence>
<evidence type="ECO:0000259" key="16">
    <source>
        <dbReference type="Pfam" id="PF00156"/>
    </source>
</evidence>
<feature type="domain" description="Phosphoribosyltransferase" evidence="16">
    <location>
        <begin position="2"/>
        <end position="139"/>
    </location>
</feature>
<comment type="catalytic activity">
    <reaction evidence="14">
        <text>IMP + diphosphate = hypoxanthine + 5-phospho-alpha-D-ribose 1-diphosphate</text>
        <dbReference type="Rhea" id="RHEA:17973"/>
        <dbReference type="ChEBI" id="CHEBI:17368"/>
        <dbReference type="ChEBI" id="CHEBI:33019"/>
        <dbReference type="ChEBI" id="CHEBI:58017"/>
        <dbReference type="ChEBI" id="CHEBI:58053"/>
        <dbReference type="EC" id="2.4.2.8"/>
    </reaction>
    <physiologicalReaction direction="right-to-left" evidence="14">
        <dbReference type="Rhea" id="RHEA:17975"/>
    </physiologicalReaction>
</comment>
<keyword evidence="6 15" id="KW-0963">Cytoplasm</keyword>
<dbReference type="FunFam" id="3.40.50.2020:FF:000006">
    <property type="entry name" value="Hypoxanthine phosphoribosyltransferase"/>
    <property type="match status" value="1"/>
</dbReference>
<dbReference type="GO" id="GO:0006178">
    <property type="term" value="P:guanine salvage"/>
    <property type="evidence" value="ECO:0007669"/>
    <property type="project" value="TreeGrafter"/>
</dbReference>
<proteinExistence type="inferred from homology"/>
<evidence type="ECO:0000256" key="6">
    <source>
        <dbReference type="ARBA" id="ARBA00022490"/>
    </source>
</evidence>
<evidence type="ECO:0000256" key="11">
    <source>
        <dbReference type="ARBA" id="ARBA00022741"/>
    </source>
</evidence>
<evidence type="ECO:0000256" key="4">
    <source>
        <dbReference type="ARBA" id="ARBA00004676"/>
    </source>
</evidence>
<evidence type="ECO:0000256" key="5">
    <source>
        <dbReference type="ARBA" id="ARBA00008391"/>
    </source>
</evidence>
<dbReference type="PANTHER" id="PTHR43340:SF1">
    <property type="entry name" value="HYPOXANTHINE PHOSPHORIBOSYLTRANSFERASE"/>
    <property type="match status" value="1"/>
</dbReference>
<dbReference type="Proteomes" id="UP000233654">
    <property type="component" value="Unassembled WGS sequence"/>
</dbReference>
<dbReference type="EMBL" id="PHEX01000011">
    <property type="protein sequence ID" value="PKQ28595.1"/>
    <property type="molecule type" value="Genomic_DNA"/>
</dbReference>
<dbReference type="GO" id="GO:0000166">
    <property type="term" value="F:nucleotide binding"/>
    <property type="evidence" value="ECO:0007669"/>
    <property type="project" value="UniProtKB-KW"/>
</dbReference>
<sequence>MAGEISGDYGPEGVFLIGILKGAFMFLADLARSITIPVRFDFMACSSYGSSRKTSGIVRILKDLDTDIRGKDVLVVEDIIDTGLTLSYLLKNLKAREPASLEICSLLNKKRVEGKVDLPIKYEGFSIPDVFVVGYGLDYDEQFRNLPYIAKLKK</sequence>
<dbReference type="SUPFAM" id="SSF53271">
    <property type="entry name" value="PRTase-like"/>
    <property type="match status" value="1"/>
</dbReference>
<comment type="pathway">
    <text evidence="4">Purine metabolism; GMP biosynthesis via salvage pathway; GMP from guanine: step 1/1.</text>
</comment>
<keyword evidence="11 15" id="KW-0547">Nucleotide-binding</keyword>
<reference evidence="17 18" key="1">
    <citation type="journal article" date="2017" name="ISME J.">
        <title>Potential for microbial H2 and metal transformations associated with novel bacteria and archaea in deep terrestrial subsurface sediments.</title>
        <authorList>
            <person name="Hernsdorf A.W."/>
            <person name="Amano Y."/>
            <person name="Miyakawa K."/>
            <person name="Ise K."/>
            <person name="Suzuki Y."/>
            <person name="Anantharaman K."/>
            <person name="Probst A."/>
            <person name="Burstein D."/>
            <person name="Thomas B.C."/>
            <person name="Banfield J.F."/>
        </authorList>
    </citation>
    <scope>NUCLEOTIDE SEQUENCE [LARGE SCALE GENOMIC DNA]</scope>
    <source>
        <strain evidence="17">HGW-Actinobacteria-3</strain>
    </source>
</reference>
<evidence type="ECO:0000256" key="13">
    <source>
        <dbReference type="ARBA" id="ARBA00048811"/>
    </source>
</evidence>
<dbReference type="GO" id="GO:0052657">
    <property type="term" value="F:guanine phosphoribosyltransferase activity"/>
    <property type="evidence" value="ECO:0007669"/>
    <property type="project" value="UniProtKB-ARBA"/>
</dbReference>
<evidence type="ECO:0000256" key="8">
    <source>
        <dbReference type="ARBA" id="ARBA00022679"/>
    </source>
</evidence>
<comment type="subcellular location">
    <subcellularLocation>
        <location evidence="2 15">Cytoplasm</location>
    </subcellularLocation>
</comment>
<evidence type="ECO:0000256" key="15">
    <source>
        <dbReference type="RuleBase" id="RU364099"/>
    </source>
</evidence>
<dbReference type="GO" id="GO:0005829">
    <property type="term" value="C:cytosol"/>
    <property type="evidence" value="ECO:0007669"/>
    <property type="project" value="TreeGrafter"/>
</dbReference>
<evidence type="ECO:0000256" key="2">
    <source>
        <dbReference type="ARBA" id="ARBA00004496"/>
    </source>
</evidence>
<name>A0A2N3G789_9ACTN</name>
<dbReference type="NCBIfam" id="TIGR01203">
    <property type="entry name" value="HGPRTase"/>
    <property type="match status" value="1"/>
</dbReference>
<evidence type="ECO:0000256" key="12">
    <source>
        <dbReference type="ARBA" id="ARBA00022842"/>
    </source>
</evidence>
<evidence type="ECO:0000256" key="3">
    <source>
        <dbReference type="ARBA" id="ARBA00004669"/>
    </source>
</evidence>
<gene>
    <name evidence="17" type="primary">hpt</name>
    <name evidence="17" type="ORF">CVT63_02035</name>
</gene>
<keyword evidence="12 15" id="KW-0460">Magnesium</keyword>
<dbReference type="InterPro" id="IPR050408">
    <property type="entry name" value="HGPRT"/>
</dbReference>
<accession>A0A2N3G789</accession>
<dbReference type="EC" id="2.4.2.8" evidence="15"/>